<organism evidence="1">
    <name type="scientific">Rhizophora mucronata</name>
    <name type="common">Asiatic mangrove</name>
    <dbReference type="NCBI Taxonomy" id="61149"/>
    <lineage>
        <taxon>Eukaryota</taxon>
        <taxon>Viridiplantae</taxon>
        <taxon>Streptophyta</taxon>
        <taxon>Embryophyta</taxon>
        <taxon>Tracheophyta</taxon>
        <taxon>Spermatophyta</taxon>
        <taxon>Magnoliopsida</taxon>
        <taxon>eudicotyledons</taxon>
        <taxon>Gunneridae</taxon>
        <taxon>Pentapetalae</taxon>
        <taxon>rosids</taxon>
        <taxon>fabids</taxon>
        <taxon>Malpighiales</taxon>
        <taxon>Rhizophoraceae</taxon>
        <taxon>Rhizophora</taxon>
    </lineage>
</organism>
<name>A0A2P2KF53_RHIMU</name>
<reference evidence="1" key="1">
    <citation type="submission" date="2018-02" db="EMBL/GenBank/DDBJ databases">
        <title>Rhizophora mucronata_Transcriptome.</title>
        <authorList>
            <person name="Meera S.P."/>
            <person name="Sreeshan A."/>
            <person name="Augustine A."/>
        </authorList>
    </citation>
    <scope>NUCLEOTIDE SEQUENCE</scope>
    <source>
        <tissue evidence="1">Leaf</tissue>
    </source>
</reference>
<sequence>MVIVQSSIKVKAHVLHIVLPQHISWRESLADK</sequence>
<dbReference type="EMBL" id="GGEC01023871">
    <property type="protein sequence ID" value="MBX04355.1"/>
    <property type="molecule type" value="Transcribed_RNA"/>
</dbReference>
<dbReference type="AlphaFoldDB" id="A0A2P2KF53"/>
<protein>
    <submittedName>
        <fullName evidence="1">Uncharacterized protein</fullName>
    </submittedName>
</protein>
<evidence type="ECO:0000313" key="1">
    <source>
        <dbReference type="EMBL" id="MBX04355.1"/>
    </source>
</evidence>
<proteinExistence type="predicted"/>
<accession>A0A2P2KF53</accession>